<dbReference type="InterPro" id="IPR005835">
    <property type="entry name" value="NTP_transferase_dom"/>
</dbReference>
<dbReference type="EMBL" id="JAELUP010000117">
    <property type="protein sequence ID" value="MBJ6364278.1"/>
    <property type="molecule type" value="Genomic_DNA"/>
</dbReference>
<dbReference type="Gene3D" id="2.160.10.10">
    <property type="entry name" value="Hexapeptide repeat proteins"/>
    <property type="match status" value="1"/>
</dbReference>
<dbReference type="Pfam" id="PF00483">
    <property type="entry name" value="NTP_transferase"/>
    <property type="match status" value="1"/>
</dbReference>
<dbReference type="InterPro" id="IPR011004">
    <property type="entry name" value="Trimer_LpxA-like_sf"/>
</dbReference>
<protein>
    <submittedName>
        <fullName evidence="5">Glucose-1-phosphate adenylyltransferase subunit GlgD</fullName>
        <ecNumber evidence="5">2.7.7.27</ecNumber>
    </submittedName>
</protein>
<dbReference type="InterPro" id="IPR029044">
    <property type="entry name" value="Nucleotide-diphossugar_trans"/>
</dbReference>
<organism evidence="5 6">
    <name type="scientific">Paenibacillus roseus</name>
    <dbReference type="NCBI Taxonomy" id="2798579"/>
    <lineage>
        <taxon>Bacteria</taxon>
        <taxon>Bacillati</taxon>
        <taxon>Bacillota</taxon>
        <taxon>Bacilli</taxon>
        <taxon>Bacillales</taxon>
        <taxon>Paenibacillaceae</taxon>
        <taxon>Paenibacillus</taxon>
    </lineage>
</organism>
<keyword evidence="5" id="KW-0808">Transferase</keyword>
<dbReference type="Gene3D" id="3.90.550.10">
    <property type="entry name" value="Spore Coat Polysaccharide Biosynthesis Protein SpsA, Chain A"/>
    <property type="match status" value="1"/>
</dbReference>
<evidence type="ECO:0000256" key="2">
    <source>
        <dbReference type="ARBA" id="ARBA00023056"/>
    </source>
</evidence>
<accession>A0A934JA09</accession>
<evidence type="ECO:0000313" key="5">
    <source>
        <dbReference type="EMBL" id="MBJ6364278.1"/>
    </source>
</evidence>
<keyword evidence="5" id="KW-0548">Nucleotidyltransferase</keyword>
<comment type="similarity">
    <text evidence="1">Belongs to the bacterial/plant glucose-1-phosphate adenylyltransferase family.</text>
</comment>
<dbReference type="GO" id="GO:0005978">
    <property type="term" value="P:glycogen biosynthetic process"/>
    <property type="evidence" value="ECO:0007669"/>
    <property type="project" value="UniProtKB-KW"/>
</dbReference>
<evidence type="ECO:0000259" key="4">
    <source>
        <dbReference type="Pfam" id="PF24894"/>
    </source>
</evidence>
<feature type="domain" description="Nucleotidyl transferase" evidence="3">
    <location>
        <begin position="19"/>
        <end position="212"/>
    </location>
</feature>
<dbReference type="RefSeq" id="WP_199021870.1">
    <property type="nucleotide sequence ID" value="NZ_JAELUP010000117.1"/>
</dbReference>
<dbReference type="Proteomes" id="UP000640274">
    <property type="component" value="Unassembled WGS sequence"/>
</dbReference>
<dbReference type="PANTHER" id="PTHR43523">
    <property type="entry name" value="GLUCOSE-1-PHOSPHATE ADENYLYLTRANSFERASE-RELATED"/>
    <property type="match status" value="1"/>
</dbReference>
<sequence>MKHGQILGVINLIHEPDELEALTASRCPATVPFGARYRLIDFTLSSMVNSGISKVAVFAHTKYRSLMDHLGSGRHWDLHHRQNGLFVLPPIADDMSDLRKGDLYQFFQHRDYFMRSQAEFVVITRSHIICNIDFDRVVRAHIASGADITAICNRAEEGLPGKARKVKMDEDGRIVAMQDHYGRLKSDLICMEMYVMRKELLLELVETSLAEGQDHLVRHGIMSRLDKWNVRGYLYEGYLGVINTVASYYANSMNLLNPAVWRELFFTPGPVYTKVKDEPPAAYMEGAKSVNSLIANGCVIEGTVINSIIFRGVHVNKGAVIRNSIIMQNGEIGIGSMVDHVILDKEVHIEAGRDIRGVYDSPFIAVKRKVI</sequence>
<proteinExistence type="inferred from homology"/>
<dbReference type="Pfam" id="PF24894">
    <property type="entry name" value="Hexapep_GlmU"/>
    <property type="match status" value="1"/>
</dbReference>
<dbReference type="CDD" id="cd04651">
    <property type="entry name" value="LbH_G1P_AT_C"/>
    <property type="match status" value="1"/>
</dbReference>
<evidence type="ECO:0000313" key="6">
    <source>
        <dbReference type="Proteomes" id="UP000640274"/>
    </source>
</evidence>
<dbReference type="EC" id="2.7.7.27" evidence="5"/>
<dbReference type="PANTHER" id="PTHR43523:SF6">
    <property type="entry name" value="GLYCOGEN BIOSYNTHESIS PROTEIN GLGD"/>
    <property type="match status" value="1"/>
</dbReference>
<comment type="caution">
    <text evidence="5">The sequence shown here is derived from an EMBL/GenBank/DDBJ whole genome shotgun (WGS) entry which is preliminary data.</text>
</comment>
<dbReference type="CDD" id="cd02508">
    <property type="entry name" value="ADP_Glucose_PP"/>
    <property type="match status" value="1"/>
</dbReference>
<feature type="domain" description="Glucose-1-phosphate adenylyltransferase/Bifunctional protein GlmU-like C-terminal hexapeptide" evidence="4">
    <location>
        <begin position="287"/>
        <end position="355"/>
    </location>
</feature>
<name>A0A934JA09_9BACL</name>
<dbReference type="InterPro" id="IPR011832">
    <property type="entry name" value="GlgDAde_trans"/>
</dbReference>
<evidence type="ECO:0000259" key="3">
    <source>
        <dbReference type="Pfam" id="PF00483"/>
    </source>
</evidence>
<dbReference type="NCBIfam" id="TIGR02092">
    <property type="entry name" value="glgD"/>
    <property type="match status" value="1"/>
</dbReference>
<reference evidence="5" key="1">
    <citation type="submission" date="2020-12" db="EMBL/GenBank/DDBJ databases">
        <authorList>
            <person name="Huq M.A."/>
        </authorList>
    </citation>
    <scope>NUCLEOTIDE SEQUENCE</scope>
    <source>
        <strain evidence="5">MAHUQ-46</strain>
    </source>
</reference>
<evidence type="ECO:0000256" key="1">
    <source>
        <dbReference type="ARBA" id="ARBA00010443"/>
    </source>
</evidence>
<dbReference type="SUPFAM" id="SSF51161">
    <property type="entry name" value="Trimeric LpxA-like enzymes"/>
    <property type="match status" value="1"/>
</dbReference>
<dbReference type="InterPro" id="IPR011831">
    <property type="entry name" value="ADP-Glc_PPase"/>
</dbReference>
<dbReference type="AlphaFoldDB" id="A0A934JA09"/>
<dbReference type="SUPFAM" id="SSF53448">
    <property type="entry name" value="Nucleotide-diphospho-sugar transferases"/>
    <property type="match status" value="1"/>
</dbReference>
<keyword evidence="2" id="KW-0320">Glycogen biosynthesis</keyword>
<keyword evidence="6" id="KW-1185">Reference proteome</keyword>
<gene>
    <name evidence="5" type="primary">glgD</name>
    <name evidence="5" type="ORF">JFN88_23960</name>
</gene>
<dbReference type="InterPro" id="IPR056818">
    <property type="entry name" value="GlmU/GlgC-like_hexapep"/>
</dbReference>
<dbReference type="GO" id="GO:0008878">
    <property type="term" value="F:glucose-1-phosphate adenylyltransferase activity"/>
    <property type="evidence" value="ECO:0007669"/>
    <property type="project" value="UniProtKB-EC"/>
</dbReference>